<dbReference type="RefSeq" id="WP_157481036.1">
    <property type="nucleotide sequence ID" value="NZ_WOWP01000001.1"/>
</dbReference>
<name>A0A6N8H607_9FLAO</name>
<keyword evidence="3" id="KW-1185">Reference proteome</keyword>
<sequence length="148" mass="17244">MSFFTDVLLISVSILLVFVLLRYYTRQKSYKKFIAQNEGKKFFCYNDRLVTKAFIETHVLPILPKEVEVVWVENRKPISLNYKRANISTMLYEINSLKGSFPFLVTIENGTVDYISLQQQTYKAIQDPGKTQWLLDVILGIFDDSDKS</sequence>
<dbReference type="Proteomes" id="UP000433945">
    <property type="component" value="Unassembled WGS sequence"/>
</dbReference>
<protein>
    <submittedName>
        <fullName evidence="2">Uncharacterized protein</fullName>
    </submittedName>
</protein>
<keyword evidence="1" id="KW-1133">Transmembrane helix</keyword>
<accession>A0A6N8H607</accession>
<keyword evidence="1" id="KW-0472">Membrane</keyword>
<dbReference type="EMBL" id="WOWP01000001">
    <property type="protein sequence ID" value="MUV02094.1"/>
    <property type="molecule type" value="Genomic_DNA"/>
</dbReference>
<comment type="caution">
    <text evidence="2">The sequence shown here is derived from an EMBL/GenBank/DDBJ whole genome shotgun (WGS) entry which is preliminary data.</text>
</comment>
<dbReference type="AlphaFoldDB" id="A0A6N8H607"/>
<feature type="transmembrane region" description="Helical" evidence="1">
    <location>
        <begin position="6"/>
        <end position="24"/>
    </location>
</feature>
<organism evidence="2 3">
    <name type="scientific">Flavobacterium rakeshii</name>
    <dbReference type="NCBI Taxonomy" id="1038845"/>
    <lineage>
        <taxon>Bacteria</taxon>
        <taxon>Pseudomonadati</taxon>
        <taxon>Bacteroidota</taxon>
        <taxon>Flavobacteriia</taxon>
        <taxon>Flavobacteriales</taxon>
        <taxon>Flavobacteriaceae</taxon>
        <taxon>Flavobacterium</taxon>
    </lineage>
</organism>
<evidence type="ECO:0000313" key="2">
    <source>
        <dbReference type="EMBL" id="MUV02094.1"/>
    </source>
</evidence>
<gene>
    <name evidence="2" type="ORF">GN157_00080</name>
</gene>
<evidence type="ECO:0000313" key="3">
    <source>
        <dbReference type="Proteomes" id="UP000433945"/>
    </source>
</evidence>
<keyword evidence="1" id="KW-0812">Transmembrane</keyword>
<dbReference type="OrthoDB" id="882541at2"/>
<reference evidence="2 3" key="1">
    <citation type="submission" date="2019-12" db="EMBL/GenBank/DDBJ databases">
        <authorList>
            <person name="Sun J.-Q."/>
        </authorList>
    </citation>
    <scope>NUCLEOTIDE SEQUENCE [LARGE SCALE GENOMIC DNA]</scope>
    <source>
        <strain evidence="2 3">JCM 17928</strain>
    </source>
</reference>
<evidence type="ECO:0000256" key="1">
    <source>
        <dbReference type="SAM" id="Phobius"/>
    </source>
</evidence>
<proteinExistence type="predicted"/>